<keyword evidence="3" id="KW-1185">Reference proteome</keyword>
<comment type="caution">
    <text evidence="2">The sequence shown here is derived from an EMBL/GenBank/DDBJ whole genome shotgun (WGS) entry which is preliminary data.</text>
</comment>
<dbReference type="EMBL" id="SSHJ02000011">
    <property type="protein sequence ID" value="MFN0257860.1"/>
    <property type="molecule type" value="Genomic_DNA"/>
</dbReference>
<evidence type="ECO:0000313" key="3">
    <source>
        <dbReference type="Proteomes" id="UP001517247"/>
    </source>
</evidence>
<organism evidence="2 3">
    <name type="scientific">Pedobacter ureilyticus</name>
    <dbReference type="NCBI Taxonomy" id="1393051"/>
    <lineage>
        <taxon>Bacteria</taxon>
        <taxon>Pseudomonadati</taxon>
        <taxon>Bacteroidota</taxon>
        <taxon>Sphingobacteriia</taxon>
        <taxon>Sphingobacteriales</taxon>
        <taxon>Sphingobacteriaceae</taxon>
        <taxon>Pedobacter</taxon>
    </lineage>
</organism>
<evidence type="ECO:0000256" key="1">
    <source>
        <dbReference type="SAM" id="SignalP"/>
    </source>
</evidence>
<feature type="signal peptide" evidence="1">
    <location>
        <begin position="1"/>
        <end position="19"/>
    </location>
</feature>
<proteinExistence type="predicted"/>
<evidence type="ECO:0000313" key="2">
    <source>
        <dbReference type="EMBL" id="MFN0257860.1"/>
    </source>
</evidence>
<protein>
    <recommendedName>
        <fullName evidence="4">Outer membrane protein beta-barrel domain-containing protein</fullName>
    </recommendedName>
</protein>
<evidence type="ECO:0008006" key="4">
    <source>
        <dbReference type="Google" id="ProtNLM"/>
    </source>
</evidence>
<keyword evidence="1" id="KW-0732">Signal</keyword>
<gene>
    <name evidence="2" type="ORF">E6A44_019905</name>
</gene>
<reference evidence="2 3" key="1">
    <citation type="submission" date="2024-12" db="EMBL/GenBank/DDBJ databases">
        <authorList>
            <person name="Hu S."/>
        </authorList>
    </citation>
    <scope>NUCLEOTIDE SEQUENCE [LARGE SCALE GENOMIC DNA]</scope>
    <source>
        <strain evidence="2 3">THG-T11</strain>
    </source>
</reference>
<sequence length="227" mass="25619">MNRFILVIASLLISLSAFSQVDGNYNYSVGVRGYSLMQMPKILQQTTTDDYTNMWLNGGIIKFNDNQIAFRISGHYLFKRDLTFANKCDDCETAKGNMTDYAIKFGFEKNFNYSVIQPYFAADLGFRSHSFKGNVTPDHASSLNIPYSAITTKTGGVLSPTLGIKANVLSQVSFFVESSMDFYYAYERQETIFSDAANTRTFAKYNKLETLLNPVSVGIQIHLVRRN</sequence>
<name>A0ABW9JC89_9SPHI</name>
<accession>A0ABW9JC89</accession>
<feature type="chain" id="PRO_5046875127" description="Outer membrane protein beta-barrel domain-containing protein" evidence="1">
    <location>
        <begin position="20"/>
        <end position="227"/>
    </location>
</feature>
<dbReference type="RefSeq" id="WP_138724935.1">
    <property type="nucleotide sequence ID" value="NZ_SSHJ02000011.1"/>
</dbReference>
<dbReference type="Proteomes" id="UP001517247">
    <property type="component" value="Unassembled WGS sequence"/>
</dbReference>